<evidence type="ECO:0000259" key="2">
    <source>
        <dbReference type="Pfam" id="PF18885"/>
    </source>
</evidence>
<proteinExistence type="predicted"/>
<organism evidence="3 4">
    <name type="scientific">Lyophyllum shimeji</name>
    <name type="common">Hon-shimeji</name>
    <name type="synonym">Tricholoma shimeji</name>
    <dbReference type="NCBI Taxonomy" id="47721"/>
    <lineage>
        <taxon>Eukaryota</taxon>
        <taxon>Fungi</taxon>
        <taxon>Dikarya</taxon>
        <taxon>Basidiomycota</taxon>
        <taxon>Agaricomycotina</taxon>
        <taxon>Agaricomycetes</taxon>
        <taxon>Agaricomycetidae</taxon>
        <taxon>Agaricales</taxon>
        <taxon>Tricholomatineae</taxon>
        <taxon>Lyophyllaceae</taxon>
        <taxon>Lyophyllum</taxon>
    </lineage>
</organism>
<dbReference type="OrthoDB" id="9971254at2759"/>
<dbReference type="Pfam" id="PF18885">
    <property type="entry name" value="DUF5648"/>
    <property type="match status" value="1"/>
</dbReference>
<dbReference type="AlphaFoldDB" id="A0A9P3PYZ4"/>
<dbReference type="Proteomes" id="UP001063166">
    <property type="component" value="Unassembled WGS sequence"/>
</dbReference>
<name>A0A9P3PYZ4_LYOSH</name>
<keyword evidence="4" id="KW-1185">Reference proteome</keyword>
<feature type="domain" description="DUF5648" evidence="2">
    <location>
        <begin position="72"/>
        <end position="199"/>
    </location>
</feature>
<evidence type="ECO:0000256" key="1">
    <source>
        <dbReference type="SAM" id="SignalP"/>
    </source>
</evidence>
<accession>A0A9P3PYZ4</accession>
<comment type="caution">
    <text evidence="3">The sequence shown here is derived from an EMBL/GenBank/DDBJ whole genome shotgun (WGS) entry which is preliminary data.</text>
</comment>
<dbReference type="InterPro" id="IPR043708">
    <property type="entry name" value="DUF5648"/>
</dbReference>
<feature type="signal peptide" evidence="1">
    <location>
        <begin position="1"/>
        <end position="21"/>
    </location>
</feature>
<feature type="chain" id="PRO_5040188149" description="DUF5648 domain-containing protein" evidence="1">
    <location>
        <begin position="22"/>
        <end position="200"/>
    </location>
</feature>
<evidence type="ECO:0000313" key="3">
    <source>
        <dbReference type="EMBL" id="GLB44133.1"/>
    </source>
</evidence>
<keyword evidence="1" id="KW-0732">Signal</keyword>
<gene>
    <name evidence="3" type="ORF">LshimejAT787_1600630</name>
</gene>
<evidence type="ECO:0000313" key="4">
    <source>
        <dbReference type="Proteomes" id="UP001063166"/>
    </source>
</evidence>
<sequence>MKLLLAQTVPLLMAILKVAQALSVPVAIEHPETSTTNVSHSADATELQAPGTAETLKALTIAQCPNPAYGVPLLRAWNPRATDHFYTTNSAEMDYAVANFGYTAEGTTGYVFSNQQPGSIPLYRLWNPSASDHFYTISAVERDNAINRYGYGSEGVAGYVYPDPACGGLPLYRSYNGQIGDHFYTMSAIEKDKAIKGGWG</sequence>
<dbReference type="EMBL" id="BRPK01000016">
    <property type="protein sequence ID" value="GLB44133.1"/>
    <property type="molecule type" value="Genomic_DNA"/>
</dbReference>
<protein>
    <recommendedName>
        <fullName evidence="2">DUF5648 domain-containing protein</fullName>
    </recommendedName>
</protein>
<reference evidence="3" key="1">
    <citation type="submission" date="2022-07" db="EMBL/GenBank/DDBJ databases">
        <title>The genome of Lyophyllum shimeji provides insight into the initial evolution of ectomycorrhizal fungal genome.</title>
        <authorList>
            <person name="Kobayashi Y."/>
            <person name="Shibata T."/>
            <person name="Hirakawa H."/>
            <person name="Shigenobu S."/>
            <person name="Nishiyama T."/>
            <person name="Yamada A."/>
            <person name="Hasebe M."/>
            <person name="Kawaguchi M."/>
        </authorList>
    </citation>
    <scope>NUCLEOTIDE SEQUENCE</scope>
    <source>
        <strain evidence="3">AT787</strain>
    </source>
</reference>